<feature type="transmembrane region" description="Helical" evidence="7">
    <location>
        <begin position="66"/>
        <end position="86"/>
    </location>
</feature>
<dbReference type="Gene3D" id="3.30.565.10">
    <property type="entry name" value="Histidine kinase-like ATPase, C-terminal domain"/>
    <property type="match status" value="1"/>
</dbReference>
<evidence type="ECO:0000256" key="4">
    <source>
        <dbReference type="ARBA" id="ARBA00022741"/>
    </source>
</evidence>
<keyword evidence="3" id="KW-0808">Transferase</keyword>
<feature type="transmembrane region" description="Helical" evidence="7">
    <location>
        <begin position="149"/>
        <end position="169"/>
    </location>
</feature>
<feature type="transmembrane region" description="Helical" evidence="7">
    <location>
        <begin position="181"/>
        <end position="200"/>
    </location>
</feature>
<keyword evidence="11" id="KW-1185">Reference proteome</keyword>
<evidence type="ECO:0000256" key="5">
    <source>
        <dbReference type="ARBA" id="ARBA00022777"/>
    </source>
</evidence>
<dbReference type="CDD" id="cd00130">
    <property type="entry name" value="PAS"/>
    <property type="match status" value="1"/>
</dbReference>
<dbReference type="InterPro" id="IPR036890">
    <property type="entry name" value="HATPase_C_sf"/>
</dbReference>
<dbReference type="EMBL" id="FOTC01000001">
    <property type="protein sequence ID" value="SFK78156.1"/>
    <property type="molecule type" value="Genomic_DNA"/>
</dbReference>
<dbReference type="InterPro" id="IPR003594">
    <property type="entry name" value="HATPase_dom"/>
</dbReference>
<keyword evidence="7" id="KW-0812">Transmembrane</keyword>
<dbReference type="SUPFAM" id="SSF55785">
    <property type="entry name" value="PYP-like sensor domain (PAS domain)"/>
    <property type="match status" value="1"/>
</dbReference>
<evidence type="ECO:0000259" key="9">
    <source>
        <dbReference type="PROSITE" id="PS50112"/>
    </source>
</evidence>
<evidence type="ECO:0000256" key="6">
    <source>
        <dbReference type="ARBA" id="ARBA00022840"/>
    </source>
</evidence>
<dbReference type="Pfam" id="PF02518">
    <property type="entry name" value="HATPase_c"/>
    <property type="match status" value="1"/>
</dbReference>
<evidence type="ECO:0000256" key="3">
    <source>
        <dbReference type="ARBA" id="ARBA00022679"/>
    </source>
</evidence>
<dbReference type="PROSITE" id="PS50112">
    <property type="entry name" value="PAS"/>
    <property type="match status" value="1"/>
</dbReference>
<keyword evidence="6" id="KW-0067">ATP-binding</keyword>
<keyword evidence="5" id="KW-0418">Kinase</keyword>
<evidence type="ECO:0000256" key="1">
    <source>
        <dbReference type="ARBA" id="ARBA00000085"/>
    </source>
</evidence>
<dbReference type="Pfam" id="PF16927">
    <property type="entry name" value="HisKA_7TM"/>
    <property type="match status" value="1"/>
</dbReference>
<dbReference type="GO" id="GO:0005524">
    <property type="term" value="F:ATP binding"/>
    <property type="evidence" value="ECO:0007669"/>
    <property type="project" value="UniProtKB-KW"/>
</dbReference>
<dbReference type="EC" id="2.7.13.3" evidence="2"/>
<organism evidence="10 11">
    <name type="scientific">Halogranum rubrum</name>
    <dbReference type="NCBI Taxonomy" id="553466"/>
    <lineage>
        <taxon>Archaea</taxon>
        <taxon>Methanobacteriati</taxon>
        <taxon>Methanobacteriota</taxon>
        <taxon>Stenosarchaea group</taxon>
        <taxon>Halobacteria</taxon>
        <taxon>Halobacteriales</taxon>
        <taxon>Haloferacaceae</taxon>
    </lineage>
</organism>
<dbReference type="InterPro" id="IPR005467">
    <property type="entry name" value="His_kinase_dom"/>
</dbReference>
<keyword evidence="4" id="KW-0547">Nucleotide-binding</keyword>
<feature type="domain" description="PAS" evidence="9">
    <location>
        <begin position="238"/>
        <end position="291"/>
    </location>
</feature>
<dbReference type="InterPro" id="IPR000014">
    <property type="entry name" value="PAS"/>
</dbReference>
<dbReference type="InterPro" id="IPR013656">
    <property type="entry name" value="PAS_4"/>
</dbReference>
<gene>
    <name evidence="10" type="ORF">SAMN04487950_1062</name>
</gene>
<dbReference type="Gene3D" id="3.30.450.20">
    <property type="entry name" value="PAS domain"/>
    <property type="match status" value="1"/>
</dbReference>
<dbReference type="SMART" id="SM00387">
    <property type="entry name" value="HATPase_c"/>
    <property type="match status" value="1"/>
</dbReference>
<dbReference type="PROSITE" id="PS50109">
    <property type="entry name" value="HIS_KIN"/>
    <property type="match status" value="1"/>
</dbReference>
<comment type="catalytic activity">
    <reaction evidence="1">
        <text>ATP + protein L-histidine = ADP + protein N-phospho-L-histidine.</text>
        <dbReference type="EC" id="2.7.13.3"/>
    </reaction>
</comment>
<feature type="transmembrane region" description="Helical" evidence="7">
    <location>
        <begin position="34"/>
        <end position="54"/>
    </location>
</feature>
<evidence type="ECO:0000256" key="7">
    <source>
        <dbReference type="SAM" id="Phobius"/>
    </source>
</evidence>
<dbReference type="InterPro" id="IPR035965">
    <property type="entry name" value="PAS-like_dom_sf"/>
</dbReference>
<dbReference type="InterPro" id="IPR050980">
    <property type="entry name" value="2C_sensor_his_kinase"/>
</dbReference>
<evidence type="ECO:0000259" key="8">
    <source>
        <dbReference type="PROSITE" id="PS50109"/>
    </source>
</evidence>
<dbReference type="CDD" id="cd16936">
    <property type="entry name" value="HATPase_RsbW-like"/>
    <property type="match status" value="1"/>
</dbReference>
<accession>A0A1I4CDC6</accession>
<dbReference type="STRING" id="553466.SAMN04487950_1062"/>
<sequence length="566" mass="61674">MTWDGGFYVQLHLLAAVVVAALGAYTARNRETPGTLSLALLLIATSGWAVGYALRLSSPVGLKLLLSQVTFVFIVAVPLCWFVFCLQYTGYRRSVPRGVLPLLVVVSVGFALAGVTNSVHSLVWQSFEIHPSRTFAFHVEEYGPLYGVYLAYSYTLMLGGAALILRMLVGQGNDHLHRGQAFGLLVAVAIPFLANVVYFLGLTEPGFDPTAMAVLASGGALWLSVFRYRLLTLTPATRDVTRDEFIDRMTDPVVAVNGRRQVVDANPAALTLFGRSRQATVGRSLERIAPELNALVDRHIPDVTGQQVHTQYVDGVHRTYDVGVEPLSLHRDVATGQLVTFHDVTTRRQREEHLRVLHRLLRHNLRNDLNVIVGHARDLHDGDDSVPTTTRTEVIERTASQLVSQADKLGRVVHGIDVEHHETVDVAEMVADAVDDVRETTDAEISVTIDQRAHVAAGPLLRLAVTELVENAVVHNDAADPTVDVHVGPAGDDPTAVAIRVTDNGPGISEYEVDALHLGEEAPLEHTTGVGLWVATWTARRYGGDLSFDVDDGTTVTVVLPRLANE</sequence>
<protein>
    <recommendedName>
        <fullName evidence="2">histidine kinase</fullName>
        <ecNumber evidence="2">2.7.13.3</ecNumber>
    </recommendedName>
</protein>
<dbReference type="Pfam" id="PF08448">
    <property type="entry name" value="PAS_4"/>
    <property type="match status" value="1"/>
</dbReference>
<dbReference type="PANTHER" id="PTHR44936:SF10">
    <property type="entry name" value="SENSOR PROTEIN RSTB"/>
    <property type="match status" value="1"/>
</dbReference>
<name>A0A1I4CDC6_9EURY</name>
<dbReference type="AlphaFoldDB" id="A0A1I4CDC6"/>
<reference evidence="11" key="1">
    <citation type="submission" date="2016-10" db="EMBL/GenBank/DDBJ databases">
        <authorList>
            <person name="Varghese N."/>
            <person name="Submissions S."/>
        </authorList>
    </citation>
    <scope>NUCLEOTIDE SEQUENCE [LARGE SCALE GENOMIC DNA]</scope>
    <source>
        <strain evidence="11">CGMCC 1.7738</strain>
    </source>
</reference>
<feature type="domain" description="Histidine kinase" evidence="8">
    <location>
        <begin position="360"/>
        <end position="564"/>
    </location>
</feature>
<dbReference type="RefSeq" id="WP_089866637.1">
    <property type="nucleotide sequence ID" value="NZ_FOTC01000001.1"/>
</dbReference>
<evidence type="ECO:0000256" key="2">
    <source>
        <dbReference type="ARBA" id="ARBA00012438"/>
    </source>
</evidence>
<feature type="transmembrane region" description="Helical" evidence="7">
    <location>
        <begin position="98"/>
        <end position="116"/>
    </location>
</feature>
<feature type="transmembrane region" description="Helical" evidence="7">
    <location>
        <begin position="6"/>
        <end position="27"/>
    </location>
</feature>
<dbReference type="PANTHER" id="PTHR44936">
    <property type="entry name" value="SENSOR PROTEIN CREC"/>
    <property type="match status" value="1"/>
</dbReference>
<keyword evidence="7" id="KW-1133">Transmembrane helix</keyword>
<dbReference type="NCBIfam" id="TIGR00229">
    <property type="entry name" value="sensory_box"/>
    <property type="match status" value="1"/>
</dbReference>
<evidence type="ECO:0000313" key="11">
    <source>
        <dbReference type="Proteomes" id="UP000199607"/>
    </source>
</evidence>
<dbReference type="Proteomes" id="UP000199607">
    <property type="component" value="Unassembled WGS sequence"/>
</dbReference>
<dbReference type="GO" id="GO:0004673">
    <property type="term" value="F:protein histidine kinase activity"/>
    <property type="evidence" value="ECO:0007669"/>
    <property type="project" value="UniProtKB-EC"/>
</dbReference>
<dbReference type="SUPFAM" id="SSF55874">
    <property type="entry name" value="ATPase domain of HSP90 chaperone/DNA topoisomerase II/histidine kinase"/>
    <property type="match status" value="1"/>
</dbReference>
<dbReference type="InterPro" id="IPR031621">
    <property type="entry name" value="HisKA_7TM"/>
</dbReference>
<evidence type="ECO:0000313" key="10">
    <source>
        <dbReference type="EMBL" id="SFK78156.1"/>
    </source>
</evidence>
<keyword evidence="7" id="KW-0472">Membrane</keyword>
<proteinExistence type="predicted"/>